<dbReference type="SUPFAM" id="SSF51391">
    <property type="entry name" value="Thiamin phosphate synthase"/>
    <property type="match status" value="1"/>
</dbReference>
<evidence type="ECO:0000259" key="3">
    <source>
        <dbReference type="Pfam" id="PF02581"/>
    </source>
</evidence>
<organism evidence="4 5">
    <name type="scientific">Sphingomonas sediminicola</name>
    <dbReference type="NCBI Taxonomy" id="386874"/>
    <lineage>
        <taxon>Bacteria</taxon>
        <taxon>Pseudomonadati</taxon>
        <taxon>Pseudomonadota</taxon>
        <taxon>Alphaproteobacteria</taxon>
        <taxon>Sphingomonadales</taxon>
        <taxon>Sphingomonadaceae</taxon>
        <taxon>Sphingomonas</taxon>
    </lineage>
</organism>
<protein>
    <submittedName>
        <fullName evidence="4">Thiamine phosphate synthase</fullName>
    </submittedName>
</protein>
<gene>
    <name evidence="4" type="ORF">H9L14_13050</name>
</gene>
<evidence type="ECO:0000256" key="2">
    <source>
        <dbReference type="ARBA" id="ARBA00022977"/>
    </source>
</evidence>
<evidence type="ECO:0000313" key="5">
    <source>
        <dbReference type="Proteomes" id="UP000516105"/>
    </source>
</evidence>
<name>A0ABX6TCW9_9SPHN</name>
<accession>A0ABX6TCW9</accession>
<sequence length="169" mass="17936">MTDERMGERLWTAIDRLPAESGIVFRHHSTPPDTRAMLAERIAEFCRRQNLTLAVAGDAGLARSIGADLVHNPTRSSGLPFSRPIHSMAEAEAANAEGASLVFVSAVFVTRSHPGREPLGVAKAAEIARAAAAPAIALGGMTALNFTQLEREGFYGWAGIDAWLGDEGA</sequence>
<dbReference type="InterPro" id="IPR013785">
    <property type="entry name" value="Aldolase_TIM"/>
</dbReference>
<dbReference type="EMBL" id="CP060782">
    <property type="protein sequence ID" value="QNP45483.1"/>
    <property type="molecule type" value="Genomic_DNA"/>
</dbReference>
<dbReference type="Gene3D" id="3.20.20.70">
    <property type="entry name" value="Aldolase class I"/>
    <property type="match status" value="1"/>
</dbReference>
<dbReference type="Proteomes" id="UP000516105">
    <property type="component" value="Chromosome"/>
</dbReference>
<feature type="domain" description="Thiamine phosphate synthase/TenI" evidence="3">
    <location>
        <begin position="23"/>
        <end position="162"/>
    </location>
</feature>
<keyword evidence="2" id="KW-0784">Thiamine biosynthesis</keyword>
<dbReference type="PANTHER" id="PTHR20857">
    <property type="entry name" value="THIAMINE-PHOSPHATE PYROPHOSPHORYLASE"/>
    <property type="match status" value="1"/>
</dbReference>
<reference evidence="4 5" key="1">
    <citation type="submission" date="2020-08" db="EMBL/GenBank/DDBJ databases">
        <title>Genome sequence of Sphingomonas sediminicola KACC 15039T.</title>
        <authorList>
            <person name="Hyun D.-W."/>
            <person name="Bae J.-W."/>
        </authorList>
    </citation>
    <scope>NUCLEOTIDE SEQUENCE [LARGE SCALE GENOMIC DNA]</scope>
    <source>
        <strain evidence="4 5">KACC 15039</strain>
    </source>
</reference>
<evidence type="ECO:0000313" key="4">
    <source>
        <dbReference type="EMBL" id="QNP45483.1"/>
    </source>
</evidence>
<dbReference type="PANTHER" id="PTHR20857:SF23">
    <property type="entry name" value="THIAMINE BIOSYNTHETIC BIFUNCTIONAL ENZYME"/>
    <property type="match status" value="1"/>
</dbReference>
<dbReference type="RefSeq" id="WP_187708439.1">
    <property type="nucleotide sequence ID" value="NZ_CP060782.1"/>
</dbReference>
<comment type="pathway">
    <text evidence="1">Cofactor biosynthesis; thiamine diphosphate biosynthesis.</text>
</comment>
<keyword evidence="5" id="KW-1185">Reference proteome</keyword>
<proteinExistence type="predicted"/>
<dbReference type="InterPro" id="IPR036206">
    <property type="entry name" value="ThiamineP_synth_sf"/>
</dbReference>
<dbReference type="Pfam" id="PF02581">
    <property type="entry name" value="TMP-TENI"/>
    <property type="match status" value="1"/>
</dbReference>
<dbReference type="InterPro" id="IPR022998">
    <property type="entry name" value="ThiamineP_synth_TenI"/>
</dbReference>
<evidence type="ECO:0000256" key="1">
    <source>
        <dbReference type="ARBA" id="ARBA00004948"/>
    </source>
</evidence>